<protein>
    <submittedName>
        <fullName evidence="1">Uncharacterized protein</fullName>
    </submittedName>
</protein>
<keyword evidence="2" id="KW-1185">Reference proteome</keyword>
<comment type="caution">
    <text evidence="1">The sequence shown here is derived from an EMBL/GenBank/DDBJ whole genome shotgun (WGS) entry which is preliminary data.</text>
</comment>
<dbReference type="EMBL" id="BMFH01000001">
    <property type="protein sequence ID" value="GGD48604.1"/>
    <property type="molecule type" value="Genomic_DNA"/>
</dbReference>
<organism evidence="1 2">
    <name type="scientific">Muriicola marianensis</name>
    <dbReference type="NCBI Taxonomy" id="1324801"/>
    <lineage>
        <taxon>Bacteria</taxon>
        <taxon>Pseudomonadati</taxon>
        <taxon>Bacteroidota</taxon>
        <taxon>Flavobacteriia</taxon>
        <taxon>Flavobacteriales</taxon>
        <taxon>Flavobacteriaceae</taxon>
        <taxon>Muriicola</taxon>
    </lineage>
</organism>
<evidence type="ECO:0000313" key="1">
    <source>
        <dbReference type="EMBL" id="GGD48604.1"/>
    </source>
</evidence>
<proteinExistence type="predicted"/>
<name>A0ABQ1QY09_9FLAO</name>
<reference evidence="2" key="1">
    <citation type="journal article" date="2019" name="Int. J. Syst. Evol. Microbiol.">
        <title>The Global Catalogue of Microorganisms (GCM) 10K type strain sequencing project: providing services to taxonomists for standard genome sequencing and annotation.</title>
        <authorList>
            <consortium name="The Broad Institute Genomics Platform"/>
            <consortium name="The Broad Institute Genome Sequencing Center for Infectious Disease"/>
            <person name="Wu L."/>
            <person name="Ma J."/>
        </authorList>
    </citation>
    <scope>NUCLEOTIDE SEQUENCE [LARGE SCALE GENOMIC DNA]</scope>
    <source>
        <strain evidence="2">CGMCC 1.12606</strain>
    </source>
</reference>
<gene>
    <name evidence="1" type="ORF">GCM10011361_14200</name>
</gene>
<evidence type="ECO:0000313" key="2">
    <source>
        <dbReference type="Proteomes" id="UP000625780"/>
    </source>
</evidence>
<dbReference type="Proteomes" id="UP000625780">
    <property type="component" value="Unassembled WGS sequence"/>
</dbReference>
<accession>A0ABQ1QY09</accession>
<sequence length="49" mass="5859">MNNWEIGRLFRTRNTQFQQGNISFLIHNQMLINELLIPGTIQFAQRKVK</sequence>